<dbReference type="InterPro" id="IPR036886">
    <property type="entry name" value="Villin_headpiece_dom_sf"/>
</dbReference>
<dbReference type="GO" id="GO:0007010">
    <property type="term" value="P:cytoskeleton organization"/>
    <property type="evidence" value="ECO:0007669"/>
    <property type="project" value="InterPro"/>
</dbReference>
<evidence type="ECO:0000259" key="2">
    <source>
        <dbReference type="PROSITE" id="PS51089"/>
    </source>
</evidence>
<dbReference type="PANTHER" id="PTHR24213">
    <property type="entry name" value="ACTIN-BINDING LIM PROTEIN"/>
    <property type="match status" value="1"/>
</dbReference>
<keyword evidence="4" id="KW-1185">Reference proteome</keyword>
<feature type="domain" description="HP" evidence="2">
    <location>
        <begin position="116"/>
        <end position="181"/>
    </location>
</feature>
<dbReference type="SUPFAM" id="SSF47050">
    <property type="entry name" value="VHP, Villin headpiece domain"/>
    <property type="match status" value="1"/>
</dbReference>
<reference evidence="3 4" key="1">
    <citation type="submission" date="2018-11" db="EMBL/GenBank/DDBJ databases">
        <authorList>
            <consortium name="Pathogen Informatics"/>
        </authorList>
    </citation>
    <scope>NUCLEOTIDE SEQUENCE [LARGE SCALE GENOMIC DNA]</scope>
</reference>
<dbReference type="OrthoDB" id="1746725at2759"/>
<evidence type="ECO:0000256" key="1">
    <source>
        <dbReference type="SAM" id="MobiDB-lite"/>
    </source>
</evidence>
<dbReference type="EMBL" id="UYRU01046667">
    <property type="protein sequence ID" value="VDN09240.1"/>
    <property type="molecule type" value="Genomic_DNA"/>
</dbReference>
<dbReference type="PANTHER" id="PTHR24213:SF9">
    <property type="entry name" value="UNCOORDINATED 115A, ISOFORM B-RELATED"/>
    <property type="match status" value="1"/>
</dbReference>
<dbReference type="Proteomes" id="UP000281553">
    <property type="component" value="Unassembled WGS sequence"/>
</dbReference>
<dbReference type="InterPro" id="IPR003128">
    <property type="entry name" value="Villin_headpiece"/>
</dbReference>
<dbReference type="GO" id="GO:0051015">
    <property type="term" value="F:actin filament binding"/>
    <property type="evidence" value="ECO:0007669"/>
    <property type="project" value="TreeGrafter"/>
</dbReference>
<sequence>MTAPSMTCSLPVGAGTSFLSTGTRLNCTGTIDEEKSNNVDGTPTERRQENGLHLSNGYGLTQSQYSPQRTTRPSFRTNGAGGDGERDLDHIIGSSPSYPSVLYASTPSAVFKQVPPPPVREVSYKDLTSGGGQWPKGLDITKLETYLSDAEFNSVFNLSRVAFYRLPEWKRNDLKRRPTTTETRVNNADWRQSVNKGEILLTAPTLSPPAFPELSRVHRANTYGK</sequence>
<dbReference type="AlphaFoldDB" id="A0A3P7L754"/>
<proteinExistence type="predicted"/>
<dbReference type="SMART" id="SM00153">
    <property type="entry name" value="VHP"/>
    <property type="match status" value="1"/>
</dbReference>
<dbReference type="Pfam" id="PF02209">
    <property type="entry name" value="VHP"/>
    <property type="match status" value="1"/>
</dbReference>
<accession>A0A3P7L754</accession>
<feature type="compositionally biased region" description="Basic and acidic residues" evidence="1">
    <location>
        <begin position="32"/>
        <end position="50"/>
    </location>
</feature>
<dbReference type="PROSITE" id="PS51089">
    <property type="entry name" value="HP"/>
    <property type="match status" value="1"/>
</dbReference>
<name>A0A3P7L754_DIBLA</name>
<dbReference type="InterPro" id="IPR051618">
    <property type="entry name" value="Actin-binding_LIM"/>
</dbReference>
<evidence type="ECO:0000313" key="3">
    <source>
        <dbReference type="EMBL" id="VDN09240.1"/>
    </source>
</evidence>
<dbReference type="GO" id="GO:0030032">
    <property type="term" value="P:lamellipodium assembly"/>
    <property type="evidence" value="ECO:0007669"/>
    <property type="project" value="TreeGrafter"/>
</dbReference>
<feature type="compositionally biased region" description="Polar residues" evidence="1">
    <location>
        <begin position="58"/>
        <end position="77"/>
    </location>
</feature>
<dbReference type="Gene3D" id="1.10.950.10">
    <property type="entry name" value="Villin headpiece domain"/>
    <property type="match status" value="1"/>
</dbReference>
<organism evidence="3 4">
    <name type="scientific">Dibothriocephalus latus</name>
    <name type="common">Fish tapeworm</name>
    <name type="synonym">Diphyllobothrium latum</name>
    <dbReference type="NCBI Taxonomy" id="60516"/>
    <lineage>
        <taxon>Eukaryota</taxon>
        <taxon>Metazoa</taxon>
        <taxon>Spiralia</taxon>
        <taxon>Lophotrochozoa</taxon>
        <taxon>Platyhelminthes</taxon>
        <taxon>Cestoda</taxon>
        <taxon>Eucestoda</taxon>
        <taxon>Diphyllobothriidea</taxon>
        <taxon>Diphyllobothriidae</taxon>
        <taxon>Dibothriocephalus</taxon>
    </lineage>
</organism>
<protein>
    <recommendedName>
        <fullName evidence="2">HP domain-containing protein</fullName>
    </recommendedName>
</protein>
<dbReference type="GO" id="GO:0015629">
    <property type="term" value="C:actin cytoskeleton"/>
    <property type="evidence" value="ECO:0007669"/>
    <property type="project" value="TreeGrafter"/>
</dbReference>
<evidence type="ECO:0000313" key="4">
    <source>
        <dbReference type="Proteomes" id="UP000281553"/>
    </source>
</evidence>
<feature type="region of interest" description="Disordered" evidence="1">
    <location>
        <begin position="29"/>
        <end position="91"/>
    </location>
</feature>
<gene>
    <name evidence="3" type="ORF">DILT_LOCUS5071</name>
</gene>